<dbReference type="InterPro" id="IPR036390">
    <property type="entry name" value="WH_DNA-bd_sf"/>
</dbReference>
<dbReference type="InterPro" id="IPR001077">
    <property type="entry name" value="COMT_C"/>
</dbReference>
<dbReference type="Proteomes" id="UP000185904">
    <property type="component" value="Unassembled WGS sequence"/>
</dbReference>
<organism evidence="6 7">
    <name type="scientific">Fonsecaea nubica</name>
    <dbReference type="NCBI Taxonomy" id="856822"/>
    <lineage>
        <taxon>Eukaryota</taxon>
        <taxon>Fungi</taxon>
        <taxon>Dikarya</taxon>
        <taxon>Ascomycota</taxon>
        <taxon>Pezizomycotina</taxon>
        <taxon>Eurotiomycetes</taxon>
        <taxon>Chaetothyriomycetidae</taxon>
        <taxon>Chaetothyriales</taxon>
        <taxon>Herpotrichiellaceae</taxon>
        <taxon>Fonsecaea</taxon>
    </lineage>
</organism>
<keyword evidence="2" id="KW-0808">Transferase</keyword>
<name>A0A178BLJ7_9EURO</name>
<dbReference type="PANTHER" id="PTHR43712:SF16">
    <property type="entry name" value="O-METHYLTRANSFERASE ELCB"/>
    <property type="match status" value="1"/>
</dbReference>
<dbReference type="PROSITE" id="PS51683">
    <property type="entry name" value="SAM_OMT_II"/>
    <property type="match status" value="1"/>
</dbReference>
<feature type="active site" description="Proton acceptor" evidence="4">
    <location>
        <position position="306"/>
    </location>
</feature>
<feature type="domain" description="O-methyltransferase C-terminal" evidence="5">
    <location>
        <begin position="189"/>
        <end position="374"/>
    </location>
</feature>
<dbReference type="Gene3D" id="3.40.50.150">
    <property type="entry name" value="Vaccinia Virus protein VP39"/>
    <property type="match status" value="1"/>
</dbReference>
<dbReference type="InterPro" id="IPR029063">
    <property type="entry name" value="SAM-dependent_MTases_sf"/>
</dbReference>
<gene>
    <name evidence="6" type="ORF">AYO20_11745</name>
</gene>
<dbReference type="InterPro" id="IPR036388">
    <property type="entry name" value="WH-like_DNA-bd_sf"/>
</dbReference>
<comment type="caution">
    <text evidence="6">The sequence shown here is derived from an EMBL/GenBank/DDBJ whole genome shotgun (WGS) entry which is preliminary data.</text>
</comment>
<accession>A0A178BLJ7</accession>
<evidence type="ECO:0000256" key="2">
    <source>
        <dbReference type="ARBA" id="ARBA00022679"/>
    </source>
</evidence>
<sequence length="395" mass="44151">MSSQGNDPPALDVAASELVESLNALTNQIYETSKEYKDPSGQQGLLLRQRMTNAARQIINVVREPGETPYEFSTHMAEMGAIRMFMKMKAFDKIPLEGSISYEDLAASLGAEVPLVTRMAWMMVATGFLHQIGENRVAHSRLSKLYVSGNAQGVFFQIMFDEAMVPWAQWPQFFAKYGLKEPKLGNHNPHSFAWGDPDKNFWEVISKDPERLVDFNQSMNTLDEVLPVTGMYDFSWIAKNTEDPEDRPLIVDVGGGKGQALKRIMAAFPEIPAKRLVLQDRAPVIQEVIQANEPGALVYYIRRCMHDWSDTNDRIILSHLADAMAPDSRVLITEQVMPNPPTALNAWTDLCMMNLGGKERTEKMFDDLTASAGLKIIGVHKSLATDVAVIECVKV</sequence>
<evidence type="ECO:0000313" key="6">
    <source>
        <dbReference type="EMBL" id="OAL18498.1"/>
    </source>
</evidence>
<dbReference type="PIRSF" id="PIRSF005739">
    <property type="entry name" value="O-mtase"/>
    <property type="match status" value="1"/>
</dbReference>
<keyword evidence="1" id="KW-0489">Methyltransferase</keyword>
<keyword evidence="3" id="KW-0949">S-adenosyl-L-methionine</keyword>
<evidence type="ECO:0000256" key="4">
    <source>
        <dbReference type="PIRSR" id="PIRSR005739-1"/>
    </source>
</evidence>
<reference evidence="6 7" key="1">
    <citation type="submission" date="2016-03" db="EMBL/GenBank/DDBJ databases">
        <title>The draft genome sequence of Fonsecaea nubica causative agent of cutaneous subcutaneous infection in human host.</title>
        <authorList>
            <person name="Costa F."/>
            <person name="Sybren D.H."/>
            <person name="Raittz R.T."/>
            <person name="Weiss V.A."/>
            <person name="Leao A.C."/>
            <person name="Gomes R."/>
            <person name="De Souza E.M."/>
            <person name="Pedrosa F.O."/>
            <person name="Steffens M.B."/>
            <person name="Bombassaro A."/>
            <person name="Tadra-Sfeir M.Z."/>
            <person name="Moreno L.F."/>
            <person name="Najafzadeh M.J."/>
            <person name="Felipe M.S."/>
            <person name="Teixeira M."/>
            <person name="Sun J."/>
            <person name="Xi L."/>
            <person name="Castro M.A."/>
            <person name="Vicente V.A."/>
        </authorList>
    </citation>
    <scope>NUCLEOTIDE SEQUENCE [LARGE SCALE GENOMIC DNA]</scope>
    <source>
        <strain evidence="6 7">CBS 269.64</strain>
    </source>
</reference>
<dbReference type="GO" id="GO:0032259">
    <property type="term" value="P:methylation"/>
    <property type="evidence" value="ECO:0007669"/>
    <property type="project" value="UniProtKB-KW"/>
</dbReference>
<dbReference type="SUPFAM" id="SSF46785">
    <property type="entry name" value="Winged helix' DNA-binding domain"/>
    <property type="match status" value="1"/>
</dbReference>
<evidence type="ECO:0000313" key="7">
    <source>
        <dbReference type="Proteomes" id="UP000185904"/>
    </source>
</evidence>
<dbReference type="GO" id="GO:0008171">
    <property type="term" value="F:O-methyltransferase activity"/>
    <property type="evidence" value="ECO:0007669"/>
    <property type="project" value="InterPro"/>
</dbReference>
<evidence type="ECO:0000256" key="3">
    <source>
        <dbReference type="ARBA" id="ARBA00022691"/>
    </source>
</evidence>
<protein>
    <recommendedName>
        <fullName evidence="5">O-methyltransferase C-terminal domain-containing protein</fullName>
    </recommendedName>
</protein>
<dbReference type="PANTHER" id="PTHR43712">
    <property type="entry name" value="PUTATIVE (AFU_ORTHOLOGUE AFUA_4G14580)-RELATED"/>
    <property type="match status" value="1"/>
</dbReference>
<proteinExistence type="predicted"/>
<dbReference type="AlphaFoldDB" id="A0A178BLJ7"/>
<keyword evidence="7" id="KW-1185">Reference proteome</keyword>
<dbReference type="RefSeq" id="XP_022494065.1">
    <property type="nucleotide sequence ID" value="XM_022649962.1"/>
</dbReference>
<dbReference type="OrthoDB" id="1535081at2759"/>
<evidence type="ECO:0000256" key="1">
    <source>
        <dbReference type="ARBA" id="ARBA00022603"/>
    </source>
</evidence>
<dbReference type="EMBL" id="LVCJ01000195">
    <property type="protein sequence ID" value="OAL18498.1"/>
    <property type="molecule type" value="Genomic_DNA"/>
</dbReference>
<dbReference type="Gene3D" id="1.10.10.10">
    <property type="entry name" value="Winged helix-like DNA-binding domain superfamily/Winged helix DNA-binding domain"/>
    <property type="match status" value="1"/>
</dbReference>
<dbReference type="GeneID" id="34595115"/>
<dbReference type="InterPro" id="IPR016461">
    <property type="entry name" value="COMT-like"/>
</dbReference>
<dbReference type="SUPFAM" id="SSF53335">
    <property type="entry name" value="S-adenosyl-L-methionine-dependent methyltransferases"/>
    <property type="match status" value="1"/>
</dbReference>
<dbReference type="Pfam" id="PF00891">
    <property type="entry name" value="Methyltransf_2"/>
    <property type="match status" value="1"/>
</dbReference>
<evidence type="ECO:0000259" key="5">
    <source>
        <dbReference type="Pfam" id="PF00891"/>
    </source>
</evidence>